<dbReference type="Pfam" id="PF12697">
    <property type="entry name" value="Abhydrolase_6"/>
    <property type="match status" value="1"/>
</dbReference>
<evidence type="ECO:0000259" key="1">
    <source>
        <dbReference type="Pfam" id="PF12697"/>
    </source>
</evidence>
<dbReference type="InterPro" id="IPR029058">
    <property type="entry name" value="AB_hydrolase_fold"/>
</dbReference>
<protein>
    <submittedName>
        <fullName evidence="2">Alpha/beta hydrolase</fullName>
    </submittedName>
</protein>
<name>A0A4R0PD91_9HYPH</name>
<organism evidence="2 3">
    <name type="scientific">Oricola cellulosilytica</name>
    <dbReference type="NCBI Taxonomy" id="1429082"/>
    <lineage>
        <taxon>Bacteria</taxon>
        <taxon>Pseudomonadati</taxon>
        <taxon>Pseudomonadota</taxon>
        <taxon>Alphaproteobacteria</taxon>
        <taxon>Hyphomicrobiales</taxon>
        <taxon>Ahrensiaceae</taxon>
        <taxon>Oricola</taxon>
    </lineage>
</organism>
<comment type="caution">
    <text evidence="2">The sequence shown here is derived from an EMBL/GenBank/DDBJ whole genome shotgun (WGS) entry which is preliminary data.</text>
</comment>
<dbReference type="SUPFAM" id="SSF53474">
    <property type="entry name" value="alpha/beta-Hydrolases"/>
    <property type="match status" value="1"/>
</dbReference>
<dbReference type="EMBL" id="SJST01000006">
    <property type="protein sequence ID" value="TCD13173.1"/>
    <property type="molecule type" value="Genomic_DNA"/>
</dbReference>
<dbReference type="Proteomes" id="UP000291301">
    <property type="component" value="Unassembled WGS sequence"/>
</dbReference>
<dbReference type="PANTHER" id="PTHR43689:SF8">
    <property type="entry name" value="ALPHA_BETA-HYDROLASES SUPERFAMILY PROTEIN"/>
    <property type="match status" value="1"/>
</dbReference>
<dbReference type="OrthoDB" id="9814760at2"/>
<dbReference type="InterPro" id="IPR000073">
    <property type="entry name" value="AB_hydrolase_1"/>
</dbReference>
<gene>
    <name evidence="2" type="ORF">E0D97_14305</name>
</gene>
<dbReference type="PANTHER" id="PTHR43689">
    <property type="entry name" value="HYDROLASE"/>
    <property type="match status" value="1"/>
</dbReference>
<keyword evidence="2" id="KW-0378">Hydrolase</keyword>
<accession>A0A4R0PD91</accession>
<dbReference type="RefSeq" id="WP_131570122.1">
    <property type="nucleotide sequence ID" value="NZ_JAINFK010000005.1"/>
</dbReference>
<dbReference type="AlphaFoldDB" id="A0A4R0PD91"/>
<sequence>MPDIKNAKIANITEAYGRSNPRDADVTAGVMSGKSGVTCPPVPVWNSAVPVRSYGNSEKPVGSVLLHGVVSSISLWRTLIRSMPRERFLALPLPGHHPWTTDATETARLLKDFGFIESYRDAILAHAHGSVHLIAHSTGAIAALKLAARYPEVVSRLTLLGAFPCGRNAVARSPMARGVIAPLIGAPLFSTLFKIWLNSESTYRYGLSTAMAADAQSEASGRDRSMMWDLRRSDPEALRQVVAWLSKTSVTSELPRIDTPVTVVVSQNDRVVDPKDQLTLLRELRNANAVLCNAGHLPMIETPELLRNLIQPSGEINRHAPEVEPLDPRGRDIADLIGQLGRSLQPAPGRVSVPCG</sequence>
<dbReference type="GO" id="GO:0016787">
    <property type="term" value="F:hydrolase activity"/>
    <property type="evidence" value="ECO:0007669"/>
    <property type="project" value="UniProtKB-KW"/>
</dbReference>
<reference evidence="2 3" key="1">
    <citation type="journal article" date="2015" name="Antonie Van Leeuwenhoek">
        <title>Oricola cellulosilytica gen. nov., sp. nov., a cellulose-degrading bacterium of the family Phyllobacteriaceae isolated from surface seashore water, and emended descriptions of Mesorhizobium loti and Phyllobacterium myrsinacearum.</title>
        <authorList>
            <person name="Hameed A."/>
            <person name="Shahina M."/>
            <person name="Lai W.A."/>
            <person name="Lin S.Y."/>
            <person name="Young L.S."/>
            <person name="Liu Y.C."/>
            <person name="Hsu Y.H."/>
            <person name="Young C.C."/>
        </authorList>
    </citation>
    <scope>NUCLEOTIDE SEQUENCE [LARGE SCALE GENOMIC DNA]</scope>
    <source>
        <strain evidence="2 3">KCTC 52183</strain>
    </source>
</reference>
<keyword evidence="3" id="KW-1185">Reference proteome</keyword>
<evidence type="ECO:0000313" key="3">
    <source>
        <dbReference type="Proteomes" id="UP000291301"/>
    </source>
</evidence>
<dbReference type="Gene3D" id="3.40.50.1820">
    <property type="entry name" value="alpha/beta hydrolase"/>
    <property type="match status" value="1"/>
</dbReference>
<proteinExistence type="predicted"/>
<evidence type="ECO:0000313" key="2">
    <source>
        <dbReference type="EMBL" id="TCD13173.1"/>
    </source>
</evidence>
<feature type="domain" description="AB hydrolase-1" evidence="1">
    <location>
        <begin position="64"/>
        <end position="306"/>
    </location>
</feature>